<dbReference type="KEGG" id="dch:SY84_00055"/>
<feature type="compositionally biased region" description="Low complexity" evidence="1">
    <location>
        <begin position="75"/>
        <end position="85"/>
    </location>
</feature>
<dbReference type="PANTHER" id="PTHR37461">
    <property type="entry name" value="ANTI-SIGMA-K FACTOR RSKA"/>
    <property type="match status" value="1"/>
</dbReference>
<feature type="domain" description="Anti-sigma K factor RskA C-terminal" evidence="3">
    <location>
        <begin position="122"/>
        <end position="240"/>
    </location>
</feature>
<keyword evidence="2" id="KW-0812">Transmembrane</keyword>
<dbReference type="GO" id="GO:0005886">
    <property type="term" value="C:plasma membrane"/>
    <property type="evidence" value="ECO:0007669"/>
    <property type="project" value="InterPro"/>
</dbReference>
<keyword evidence="5" id="KW-1185">Reference proteome</keyword>
<keyword evidence="2" id="KW-0472">Membrane</keyword>
<proteinExistence type="predicted"/>
<dbReference type="OrthoDB" id="153510at2"/>
<dbReference type="Proteomes" id="UP000034024">
    <property type="component" value="Chromosome"/>
</dbReference>
<sequence length="245" mass="25849">MVISREDILALALGQLGSADEQRVRAAIEADPALARDYRADLEFLHGLPDSLPDVPVPDGAEARLMDRLALETAAQASATPTPSQVPGGSSPNVPLYPAGQVPATATTVRSPRGLNWRLMLLSVVAALTLGVIFLRPPAEQSLLSQYQETPGAQSQPLAANGQPLGELIRLPDGRAFLHLNALAPQDRVYQLWRIEGGKPISAGVFDGQGIVIPRVEAGQTVAVSVEPTGGSEQPTTTPILIQQL</sequence>
<organism evidence="4 5">
    <name type="scientific">Deinococcus soli</name>
    <name type="common">ex Cha et al. 2016</name>
    <dbReference type="NCBI Taxonomy" id="1309411"/>
    <lineage>
        <taxon>Bacteria</taxon>
        <taxon>Thermotogati</taxon>
        <taxon>Deinococcota</taxon>
        <taxon>Deinococci</taxon>
        <taxon>Deinococcales</taxon>
        <taxon>Deinococcaceae</taxon>
        <taxon>Deinococcus</taxon>
    </lineage>
</organism>
<evidence type="ECO:0000313" key="5">
    <source>
        <dbReference type="Proteomes" id="UP000034024"/>
    </source>
</evidence>
<dbReference type="PANTHER" id="PTHR37461:SF1">
    <property type="entry name" value="ANTI-SIGMA-K FACTOR RSKA"/>
    <property type="match status" value="1"/>
</dbReference>
<dbReference type="InterPro" id="IPR051474">
    <property type="entry name" value="Anti-sigma-K/W_factor"/>
</dbReference>
<feature type="transmembrane region" description="Helical" evidence="2">
    <location>
        <begin position="117"/>
        <end position="135"/>
    </location>
</feature>
<feature type="region of interest" description="Disordered" evidence="1">
    <location>
        <begin position="75"/>
        <end position="95"/>
    </location>
</feature>
<dbReference type="Pfam" id="PF10099">
    <property type="entry name" value="RskA_C"/>
    <property type="match status" value="1"/>
</dbReference>
<protein>
    <recommendedName>
        <fullName evidence="3">Anti-sigma K factor RskA C-terminal domain-containing protein</fullName>
    </recommendedName>
</protein>
<gene>
    <name evidence="4" type="ORF">SY84_00055</name>
</gene>
<evidence type="ECO:0000256" key="1">
    <source>
        <dbReference type="SAM" id="MobiDB-lite"/>
    </source>
</evidence>
<dbReference type="GO" id="GO:0016989">
    <property type="term" value="F:sigma factor antagonist activity"/>
    <property type="evidence" value="ECO:0007669"/>
    <property type="project" value="TreeGrafter"/>
</dbReference>
<evidence type="ECO:0000256" key="2">
    <source>
        <dbReference type="SAM" id="Phobius"/>
    </source>
</evidence>
<dbReference type="EMBL" id="CP011389">
    <property type="protein sequence ID" value="AKH15706.1"/>
    <property type="molecule type" value="Genomic_DNA"/>
</dbReference>
<name>A0A0F7JIC4_9DEIO</name>
<evidence type="ECO:0000259" key="3">
    <source>
        <dbReference type="Pfam" id="PF10099"/>
    </source>
</evidence>
<dbReference type="GO" id="GO:0006417">
    <property type="term" value="P:regulation of translation"/>
    <property type="evidence" value="ECO:0007669"/>
    <property type="project" value="TreeGrafter"/>
</dbReference>
<accession>A0A0F7JIC4</accession>
<evidence type="ECO:0000313" key="4">
    <source>
        <dbReference type="EMBL" id="AKH15706.1"/>
    </source>
</evidence>
<dbReference type="PATRIC" id="fig|1309411.5.peg.10"/>
<dbReference type="InterPro" id="IPR018764">
    <property type="entry name" value="RskA_C"/>
</dbReference>
<dbReference type="AlphaFoldDB" id="A0A0F7JIC4"/>
<keyword evidence="2" id="KW-1133">Transmembrane helix</keyword>
<reference evidence="4 5" key="1">
    <citation type="submission" date="2015-01" db="EMBL/GenBank/DDBJ databases">
        <title>Deinococcus soli/N5/whole genome sequencing.</title>
        <authorList>
            <person name="Kim M.K."/>
            <person name="Srinivasan S."/>
            <person name="Lee J.-J."/>
        </authorList>
    </citation>
    <scope>NUCLEOTIDE SEQUENCE [LARGE SCALE GENOMIC DNA]</scope>
    <source>
        <strain evidence="4 5">N5</strain>
    </source>
</reference>